<dbReference type="Proteomes" id="UP000229681">
    <property type="component" value="Unassembled WGS sequence"/>
</dbReference>
<comment type="caution">
    <text evidence="1">The sequence shown here is derived from an EMBL/GenBank/DDBJ whole genome shotgun (WGS) entry which is preliminary data.</text>
</comment>
<accession>A0A2M8PEG5</accession>
<evidence type="ECO:0000313" key="1">
    <source>
        <dbReference type="EMBL" id="PJF35949.1"/>
    </source>
</evidence>
<gene>
    <name evidence="1" type="ORF">CUN49_07935</name>
</gene>
<dbReference type="EMBL" id="PGTM01000093">
    <property type="protein sequence ID" value="PJF35949.1"/>
    <property type="molecule type" value="Genomic_DNA"/>
</dbReference>
<evidence type="ECO:0000313" key="2">
    <source>
        <dbReference type="Proteomes" id="UP000229681"/>
    </source>
</evidence>
<reference evidence="1 2" key="1">
    <citation type="submission" date="2017-11" db="EMBL/GenBank/DDBJ databases">
        <title>Evolution of Phototrophy in the Chloroflexi Phylum Driven by Horizontal Gene Transfer.</title>
        <authorList>
            <person name="Ward L.M."/>
            <person name="Hemp J."/>
            <person name="Shih P.M."/>
            <person name="Mcglynn S.E."/>
            <person name="Fischer W."/>
        </authorList>
    </citation>
    <scope>NUCLEOTIDE SEQUENCE [LARGE SCALE GENOMIC DNA]</scope>
    <source>
        <strain evidence="1">JP3_13</strain>
    </source>
</reference>
<dbReference type="AlphaFoldDB" id="A0A2M8PEG5"/>
<name>A0A2M8PEG5_9CHLR</name>
<sequence length="154" mass="17188">MSAIEALDHVAARIVARYSNPSRKAYTYLFRLRLGAPLTALVPAVSDVIAAWVDEGSGLLPTEPHEAVARCQSAARIKPHTEPPHTLTPHQRKQMMARAIQFSLQPVAEDEIALHLVSRAIGFSPKGDREVVEAWRCTDDGTWYSVYREQERAE</sequence>
<proteinExistence type="predicted"/>
<organism evidence="1 2">
    <name type="scientific">Candidatus Thermofonsia Clade 1 bacterium</name>
    <dbReference type="NCBI Taxonomy" id="2364210"/>
    <lineage>
        <taxon>Bacteria</taxon>
        <taxon>Bacillati</taxon>
        <taxon>Chloroflexota</taxon>
        <taxon>Candidatus Thermofontia</taxon>
        <taxon>Candidatus Thermofonsia Clade 1</taxon>
    </lineage>
</organism>
<protein>
    <submittedName>
        <fullName evidence="1">Uncharacterized protein</fullName>
    </submittedName>
</protein>